<proteinExistence type="predicted"/>
<dbReference type="AlphaFoldDB" id="A0A427B3V3"/>
<accession>A0A427B3V3</accession>
<evidence type="ECO:0000313" key="1">
    <source>
        <dbReference type="EMBL" id="RRT83141.1"/>
    </source>
</evidence>
<name>A0A427B3V3_ENSVE</name>
<organism evidence="1 2">
    <name type="scientific">Ensete ventricosum</name>
    <name type="common">Abyssinian banana</name>
    <name type="synonym">Musa ensete</name>
    <dbReference type="NCBI Taxonomy" id="4639"/>
    <lineage>
        <taxon>Eukaryota</taxon>
        <taxon>Viridiplantae</taxon>
        <taxon>Streptophyta</taxon>
        <taxon>Embryophyta</taxon>
        <taxon>Tracheophyta</taxon>
        <taxon>Spermatophyta</taxon>
        <taxon>Magnoliopsida</taxon>
        <taxon>Liliopsida</taxon>
        <taxon>Zingiberales</taxon>
        <taxon>Musaceae</taxon>
        <taxon>Ensete</taxon>
    </lineage>
</organism>
<dbReference type="EMBL" id="AMZH03000553">
    <property type="protein sequence ID" value="RRT83141.1"/>
    <property type="molecule type" value="Genomic_DNA"/>
</dbReference>
<protein>
    <submittedName>
        <fullName evidence="1">Uncharacterized protein</fullName>
    </submittedName>
</protein>
<sequence length="54" mass="6149">MVPKTKGAPRHMHLISEKNLIEELRMEVDSEECHNAAEADLPIAKKGRQIRGNR</sequence>
<dbReference type="Proteomes" id="UP000287651">
    <property type="component" value="Unassembled WGS sequence"/>
</dbReference>
<comment type="caution">
    <text evidence="1">The sequence shown here is derived from an EMBL/GenBank/DDBJ whole genome shotgun (WGS) entry which is preliminary data.</text>
</comment>
<evidence type="ECO:0000313" key="2">
    <source>
        <dbReference type="Proteomes" id="UP000287651"/>
    </source>
</evidence>
<gene>
    <name evidence="1" type="ORF">B296_00008856</name>
</gene>
<reference evidence="1 2" key="1">
    <citation type="journal article" date="2014" name="Agronomy (Basel)">
        <title>A Draft Genome Sequence for Ensete ventricosum, the Drought-Tolerant Tree Against Hunger.</title>
        <authorList>
            <person name="Harrison J."/>
            <person name="Moore K.A."/>
            <person name="Paszkiewicz K."/>
            <person name="Jones T."/>
            <person name="Grant M."/>
            <person name="Ambacheew D."/>
            <person name="Muzemil S."/>
            <person name="Studholme D.J."/>
        </authorList>
    </citation>
    <scope>NUCLEOTIDE SEQUENCE [LARGE SCALE GENOMIC DNA]</scope>
</reference>